<evidence type="ECO:0000256" key="1">
    <source>
        <dbReference type="ARBA" id="ARBA00004138"/>
    </source>
</evidence>
<feature type="repeat" description="WD" evidence="6">
    <location>
        <begin position="842"/>
        <end position="884"/>
    </location>
</feature>
<keyword evidence="2 6" id="KW-0853">WD repeat</keyword>
<feature type="compositionally biased region" description="Basic and acidic residues" evidence="7">
    <location>
        <begin position="76"/>
        <end position="90"/>
    </location>
</feature>
<keyword evidence="4" id="KW-0966">Cell projection</keyword>
<accession>A0ABQ9F3N0</accession>
<dbReference type="Proteomes" id="UP001217089">
    <property type="component" value="Unassembled WGS sequence"/>
</dbReference>
<dbReference type="InterPro" id="IPR036322">
    <property type="entry name" value="WD40_repeat_dom_sf"/>
</dbReference>
<evidence type="ECO:0000256" key="3">
    <source>
        <dbReference type="ARBA" id="ARBA00022737"/>
    </source>
</evidence>
<dbReference type="PROSITE" id="PS50294">
    <property type="entry name" value="WD_REPEATS_REGION"/>
    <property type="match status" value="1"/>
</dbReference>
<feature type="compositionally biased region" description="Low complexity" evidence="7">
    <location>
        <begin position="93"/>
        <end position="104"/>
    </location>
</feature>
<sequence>MADDAGKSSPVNEVTTDPAPDAEMDAQKPELEQTAGQEQVENTENTQQETEQTEQKGDERKENHQEEQITQEAEPTEGKKSPEQEPKSEEQQEAVADQQQQQQEEVVEKQPETDQQQQQEKSDLATEQQNDDNQNSNKDGDQSEDQVGKTPPPPPPTDTKAVDKPDEQITREDTTNTLKEGFSTTQASEGQEPRREDEITTETEEEGKEEQKQSEEVIPEAQTEAPSETQTETKEDEKPKTPEAEPEPISQDAVTVEPGVIPDAPKIPSPDRVQSGLSDTPTSNTALNMIWSFGLNRNVPVLNLTDTTRKLIMYACAHVGVLYDFENNRQHILQGHANPLSCTCVSRDKRWLATGDKGKDSMIIIWDTYTGIPVQTIFDTDGVTAMAMTPDARYLATLSASKDQVLSIWDWTIDGETPLCSAQLNPNYGVQNFILFNPEDIHYLVTNSDSQVIFYHWGDQHMEFFAPPLTDQDFNKQIGRFHQSIFQKNSSRSLTATSIGNLVVWDNNKPVTKLIISEPSANKKALKIIKLQDRGINVLTTTEEPLEGTNYPPDATIEARKFVIKDFVVGSSIAIFGNITADGTKVQVIHREHDAAIHAMAAHPSQPYIVIGSYSGLLKIWDYVNNSEAIGFVNGSVRVLDAITLEDELSEPFRYSRDAITHIIFSHDSKYLATADGENTVSVYKRQPGINVDPYVYLGRYRAHYKPVQDIMFGIQLDNNQPRLMSLGMDRVLVEYDLETSSKDDLRINSTDRIEQSAVPQCMAWYPPVTKEHFIVTANDQFKFKLYSTKVYFSNNFGIFVLMIIVPAKETSDKRYLVYITKDKVGLQKLPLDGNPHNAMALAAHPAGIANLVCSYDGKYVFTAGGADATVHMWEINTVQGVNAMDKREVSIKIPLSEIDDMLNEVKFSKYVETGQYVQQIDLGDFIRLYINHRPAFGLDPYKLEWAFEKLGMATAEGNAIDRGDLLELLQNKGEHMTEYELAEYLTTLLGYNNEGGSSELHEFDVNTAGDVIDQNLPHHVTAEMFANEVLGFSMYQDVMASQDLS</sequence>
<evidence type="ECO:0000256" key="6">
    <source>
        <dbReference type="PROSITE-ProRule" id="PRU00221"/>
    </source>
</evidence>
<dbReference type="SMART" id="SM00320">
    <property type="entry name" value="WD40"/>
    <property type="match status" value="6"/>
</dbReference>
<feature type="compositionally biased region" description="Low complexity" evidence="7">
    <location>
        <begin position="37"/>
        <end position="50"/>
    </location>
</feature>
<feature type="compositionally biased region" description="Acidic residues" evidence="7">
    <location>
        <begin position="199"/>
        <end position="208"/>
    </location>
</feature>
<dbReference type="EMBL" id="JARBDR010000440">
    <property type="protein sequence ID" value="KAJ8311954.1"/>
    <property type="molecule type" value="Genomic_DNA"/>
</dbReference>
<keyword evidence="3" id="KW-0677">Repeat</keyword>
<evidence type="ECO:0000313" key="9">
    <source>
        <dbReference type="Proteomes" id="UP001217089"/>
    </source>
</evidence>
<reference evidence="8 9" key="1">
    <citation type="submission" date="2022-12" db="EMBL/GenBank/DDBJ databases">
        <title>Chromosome-level genome of Tegillarca granosa.</title>
        <authorList>
            <person name="Kim J."/>
        </authorList>
    </citation>
    <scope>NUCLEOTIDE SEQUENCE [LARGE SCALE GENOMIC DNA]</scope>
    <source>
        <strain evidence="8">Teg-2019</strain>
        <tissue evidence="8">Adductor muscle</tissue>
    </source>
</reference>
<name>A0ABQ9F3N0_TEGGR</name>
<dbReference type="Pfam" id="PF00400">
    <property type="entry name" value="WD40"/>
    <property type="match status" value="4"/>
</dbReference>
<feature type="region of interest" description="Disordered" evidence="7">
    <location>
        <begin position="1"/>
        <end position="281"/>
    </location>
</feature>
<evidence type="ECO:0000256" key="5">
    <source>
        <dbReference type="ARBA" id="ARBA00040994"/>
    </source>
</evidence>
<dbReference type="PANTHER" id="PTHR13720">
    <property type="entry name" value="WD-40 REPEAT PROTEIN"/>
    <property type="match status" value="1"/>
</dbReference>
<dbReference type="InterPro" id="IPR050630">
    <property type="entry name" value="WD_repeat_EMAP"/>
</dbReference>
<gene>
    <name evidence="8" type="ORF">KUTeg_009327</name>
</gene>
<evidence type="ECO:0000256" key="2">
    <source>
        <dbReference type="ARBA" id="ARBA00022574"/>
    </source>
</evidence>
<dbReference type="InterPro" id="IPR001680">
    <property type="entry name" value="WD40_rpt"/>
</dbReference>
<keyword evidence="9" id="KW-1185">Reference proteome</keyword>
<comment type="subcellular location">
    <subcellularLocation>
        <location evidence="1">Cell projection</location>
        <location evidence="1">Cilium</location>
    </subcellularLocation>
</comment>
<evidence type="ECO:0000256" key="7">
    <source>
        <dbReference type="SAM" id="MobiDB-lite"/>
    </source>
</evidence>
<dbReference type="InterPro" id="IPR015943">
    <property type="entry name" value="WD40/YVTN_repeat-like_dom_sf"/>
</dbReference>
<evidence type="ECO:0000313" key="8">
    <source>
        <dbReference type="EMBL" id="KAJ8311954.1"/>
    </source>
</evidence>
<feature type="compositionally biased region" description="Basic and acidic residues" evidence="7">
    <location>
        <begin position="231"/>
        <end position="243"/>
    </location>
</feature>
<dbReference type="SUPFAM" id="SSF101908">
    <property type="entry name" value="Putative isomerase YbhE"/>
    <property type="match status" value="1"/>
</dbReference>
<proteinExistence type="predicted"/>
<evidence type="ECO:0000256" key="4">
    <source>
        <dbReference type="ARBA" id="ARBA00023273"/>
    </source>
</evidence>
<feature type="compositionally biased region" description="Basic and acidic residues" evidence="7">
    <location>
        <begin position="53"/>
        <end position="67"/>
    </location>
</feature>
<organism evidence="8 9">
    <name type="scientific">Tegillarca granosa</name>
    <name type="common">Malaysian cockle</name>
    <name type="synonym">Anadara granosa</name>
    <dbReference type="NCBI Taxonomy" id="220873"/>
    <lineage>
        <taxon>Eukaryota</taxon>
        <taxon>Metazoa</taxon>
        <taxon>Spiralia</taxon>
        <taxon>Lophotrochozoa</taxon>
        <taxon>Mollusca</taxon>
        <taxon>Bivalvia</taxon>
        <taxon>Autobranchia</taxon>
        <taxon>Pteriomorphia</taxon>
        <taxon>Arcoida</taxon>
        <taxon>Arcoidea</taxon>
        <taxon>Arcidae</taxon>
        <taxon>Tegillarca</taxon>
    </lineage>
</organism>
<protein>
    <recommendedName>
        <fullName evidence="5">Cilia- and flagella-associated protein 251</fullName>
    </recommendedName>
</protein>
<feature type="compositionally biased region" description="Basic and acidic residues" evidence="7">
    <location>
        <begin position="160"/>
        <end position="174"/>
    </location>
</feature>
<dbReference type="PROSITE" id="PS50082">
    <property type="entry name" value="WD_REPEATS_2"/>
    <property type="match status" value="2"/>
</dbReference>
<dbReference type="SUPFAM" id="SSF50978">
    <property type="entry name" value="WD40 repeat-like"/>
    <property type="match status" value="1"/>
</dbReference>
<feature type="compositionally biased region" description="Polar residues" evidence="7">
    <location>
        <begin position="175"/>
        <end position="189"/>
    </location>
</feature>
<comment type="caution">
    <text evidence="8">The sequence shown here is derived from an EMBL/GenBank/DDBJ whole genome shotgun (WGS) entry which is preliminary data.</text>
</comment>
<feature type="repeat" description="WD" evidence="6">
    <location>
        <begin position="590"/>
        <end position="622"/>
    </location>
</feature>
<dbReference type="Gene3D" id="2.130.10.10">
    <property type="entry name" value="YVTN repeat-like/Quinoprotein amine dehydrogenase"/>
    <property type="match status" value="2"/>
</dbReference>
<dbReference type="PANTHER" id="PTHR13720:SF13">
    <property type="entry name" value="CILIA- AND FLAGELLA-ASSOCIATED PROTEIN 251"/>
    <property type="match status" value="1"/>
</dbReference>